<dbReference type="STRING" id="7739.C3YH15"/>
<keyword evidence="7" id="KW-0472">Membrane</keyword>
<sequence length="662" mass="74212">MAEGTRIWLFTMLVVLQVVTLSAQNTTIVANMSFAGTAVGPGRTIELTLQDSSDKEWGLLIEELQQLRLRLEGKVLDRDVDNSIIATVLDLNDNTPTFIGEPYNQDVIELTPVGSTVFRRLTAEDPDSNENGRVSYQIEGQSEYFEIPLPETGDIVLKQSLDYEGFQPGEKKKYLIPIVAHDLAANENLRMSSTTTVTIIVTDGDDQAVQFLPCIPQGDICGSPLYVSSVMENTEPLNQPLTFDPAPVFAIDLDTDVQGPPGIVYSFLAGSPSDFRDYFYIYRLTGNITLKRQVERVQVEEFIIIVKAEQDDNPLRYATADVKIGVEDDDVNKPYFFISTGEAEFKGYVREFTGQAVIVFKYDESPLLLEVRDDDFTDKVVPKGAIRYELTDTSGRFDITDTGYLLVDANQLDIDIQREYRMTVRAIETTTFQKLSTDDATVVVTVLNGTEDNDINKPYFFISTGESEFKGYVREFTGQAVIVLKYDESPLLLEVRDDDFTDKVVPKGAIRYELTDTSGRFDITDTGYLLVDANQLDMETQREYRMTVRAIETTTFQKLSTDEATVVVTVLNGTDGTPRASKTAEHRRNPGTRSVPTFDNQAFDEVGNGNITNQRQTISTDTDSEYAVPVVERHCIQLESYRCQQNGRQCQDSTLYGETVLS</sequence>
<keyword evidence="5 8" id="KW-0106">Calcium</keyword>
<evidence type="ECO:0000256" key="4">
    <source>
        <dbReference type="ARBA" id="ARBA00022737"/>
    </source>
</evidence>
<name>C3YH15_BRAFL</name>
<dbReference type="PANTHER" id="PTHR24027:SF422">
    <property type="entry name" value="CADHERIN DOMAIN-CONTAINING PROTEIN"/>
    <property type="match status" value="1"/>
</dbReference>
<dbReference type="GO" id="GO:0032420">
    <property type="term" value="C:stereocilium"/>
    <property type="evidence" value="ECO:0007669"/>
    <property type="project" value="InterPro"/>
</dbReference>
<dbReference type="FunFam" id="2.60.40.60:FF:000737">
    <property type="entry name" value="Uncharacterized protein"/>
    <property type="match status" value="2"/>
</dbReference>
<feature type="chain" id="PRO_5002935684" description="Cadherin domain-containing protein" evidence="10">
    <location>
        <begin position="24"/>
        <end position="662"/>
    </location>
</feature>
<evidence type="ECO:0000256" key="5">
    <source>
        <dbReference type="ARBA" id="ARBA00022837"/>
    </source>
</evidence>
<dbReference type="InterPro" id="IPR015919">
    <property type="entry name" value="Cadherin-like_sf"/>
</dbReference>
<dbReference type="AlphaFoldDB" id="C3YH15"/>
<keyword evidence="4" id="KW-0677">Repeat</keyword>
<organism>
    <name type="scientific">Branchiostoma floridae</name>
    <name type="common">Florida lancelet</name>
    <name type="synonym">Amphioxus</name>
    <dbReference type="NCBI Taxonomy" id="7739"/>
    <lineage>
        <taxon>Eukaryota</taxon>
        <taxon>Metazoa</taxon>
        <taxon>Chordata</taxon>
        <taxon>Cephalochordata</taxon>
        <taxon>Leptocardii</taxon>
        <taxon>Amphioxiformes</taxon>
        <taxon>Branchiostomatidae</taxon>
        <taxon>Branchiostoma</taxon>
    </lineage>
</organism>
<dbReference type="PROSITE" id="PS50268">
    <property type="entry name" value="CADHERIN_2"/>
    <property type="match status" value="4"/>
</dbReference>
<dbReference type="GO" id="GO:0007605">
    <property type="term" value="P:sensory perception of sound"/>
    <property type="evidence" value="ECO:0007669"/>
    <property type="project" value="InterPro"/>
</dbReference>
<evidence type="ECO:0000256" key="2">
    <source>
        <dbReference type="ARBA" id="ARBA00022692"/>
    </source>
</evidence>
<feature type="domain" description="Cadherin" evidence="11">
    <location>
        <begin position="99"/>
        <end position="215"/>
    </location>
</feature>
<evidence type="ECO:0000256" key="10">
    <source>
        <dbReference type="SAM" id="SignalP"/>
    </source>
</evidence>
<dbReference type="InterPro" id="IPR002126">
    <property type="entry name" value="Cadherin-like_dom"/>
</dbReference>
<comment type="subcellular location">
    <subcellularLocation>
        <location evidence="1">Membrane</location>
        <topology evidence="1">Single-pass membrane protein</topology>
    </subcellularLocation>
</comment>
<evidence type="ECO:0000256" key="9">
    <source>
        <dbReference type="SAM" id="MobiDB-lite"/>
    </source>
</evidence>
<dbReference type="InterPro" id="IPR039808">
    <property type="entry name" value="Cadherin"/>
</dbReference>
<dbReference type="SUPFAM" id="SSF49313">
    <property type="entry name" value="Cadherin-like"/>
    <property type="match status" value="4"/>
</dbReference>
<dbReference type="Pfam" id="PF00028">
    <property type="entry name" value="Cadherin"/>
    <property type="match status" value="1"/>
</dbReference>
<dbReference type="PRINTS" id="PR00205">
    <property type="entry name" value="CADHERIN"/>
</dbReference>
<reference evidence="12" key="1">
    <citation type="journal article" date="2008" name="Nature">
        <title>The amphioxus genome and the evolution of the chordate karyotype.</title>
        <authorList>
            <consortium name="US DOE Joint Genome Institute (JGI-PGF)"/>
            <person name="Putnam N.H."/>
            <person name="Butts T."/>
            <person name="Ferrier D.E.K."/>
            <person name="Furlong R.F."/>
            <person name="Hellsten U."/>
            <person name="Kawashima T."/>
            <person name="Robinson-Rechavi M."/>
            <person name="Shoguchi E."/>
            <person name="Terry A."/>
            <person name="Yu J.-K."/>
            <person name="Benito-Gutierrez E.L."/>
            <person name="Dubchak I."/>
            <person name="Garcia-Fernandez J."/>
            <person name="Gibson-Brown J.J."/>
            <person name="Grigoriev I.V."/>
            <person name="Horton A.C."/>
            <person name="de Jong P.J."/>
            <person name="Jurka J."/>
            <person name="Kapitonov V.V."/>
            <person name="Kohara Y."/>
            <person name="Kuroki Y."/>
            <person name="Lindquist E."/>
            <person name="Lucas S."/>
            <person name="Osoegawa K."/>
            <person name="Pennacchio L.A."/>
            <person name="Salamov A.A."/>
            <person name="Satou Y."/>
            <person name="Sauka-Spengler T."/>
            <person name="Schmutz J."/>
            <person name="Shin-I T."/>
            <person name="Toyoda A."/>
            <person name="Bronner-Fraser M."/>
            <person name="Fujiyama A."/>
            <person name="Holland L.Z."/>
            <person name="Holland P.W.H."/>
            <person name="Satoh N."/>
            <person name="Rokhsar D.S."/>
        </authorList>
    </citation>
    <scope>NUCLEOTIDE SEQUENCE [LARGE SCALE GENOMIC DNA]</scope>
    <source>
        <strain evidence="12">S238N-H82</strain>
        <tissue evidence="12">Testes</tissue>
    </source>
</reference>
<keyword evidence="2" id="KW-0812">Transmembrane</keyword>
<feature type="domain" description="Cadherin" evidence="11">
    <location>
        <begin position="341"/>
        <end position="460"/>
    </location>
</feature>
<dbReference type="PANTHER" id="PTHR24027">
    <property type="entry name" value="CADHERIN-23"/>
    <property type="match status" value="1"/>
</dbReference>
<dbReference type="GO" id="GO:0005886">
    <property type="term" value="C:plasma membrane"/>
    <property type="evidence" value="ECO:0007669"/>
    <property type="project" value="UniProtKB-SubCell"/>
</dbReference>
<protein>
    <recommendedName>
        <fullName evidence="11">Cadherin domain-containing protein</fullName>
    </recommendedName>
</protein>
<dbReference type="GO" id="GO:0007156">
    <property type="term" value="P:homophilic cell adhesion via plasma membrane adhesion molecules"/>
    <property type="evidence" value="ECO:0007669"/>
    <property type="project" value="InterPro"/>
</dbReference>
<dbReference type="eggNOG" id="KOG3594">
    <property type="taxonomic scope" value="Eukaryota"/>
</dbReference>
<evidence type="ECO:0000313" key="12">
    <source>
        <dbReference type="EMBL" id="EEN60486.1"/>
    </source>
</evidence>
<feature type="domain" description="Cadherin" evidence="11">
    <location>
        <begin position="222"/>
        <end position="336"/>
    </location>
</feature>
<evidence type="ECO:0000256" key="1">
    <source>
        <dbReference type="ARBA" id="ARBA00004167"/>
    </source>
</evidence>
<dbReference type="InterPro" id="IPR041149">
    <property type="entry name" value="EC_dom"/>
</dbReference>
<feature type="signal peptide" evidence="10">
    <location>
        <begin position="1"/>
        <end position="23"/>
    </location>
</feature>
<evidence type="ECO:0000256" key="6">
    <source>
        <dbReference type="ARBA" id="ARBA00022989"/>
    </source>
</evidence>
<gene>
    <name evidence="12" type="ORF">BRAFLDRAFT_79224</name>
</gene>
<accession>C3YH15</accession>
<evidence type="ECO:0000256" key="7">
    <source>
        <dbReference type="ARBA" id="ARBA00023136"/>
    </source>
</evidence>
<keyword evidence="6" id="KW-1133">Transmembrane helix</keyword>
<dbReference type="InParanoid" id="C3YH15"/>
<evidence type="ECO:0000256" key="8">
    <source>
        <dbReference type="PROSITE-ProRule" id="PRU00043"/>
    </source>
</evidence>
<keyword evidence="3 10" id="KW-0732">Signal</keyword>
<dbReference type="Pfam" id="PF18432">
    <property type="entry name" value="ECD"/>
    <property type="match status" value="1"/>
</dbReference>
<dbReference type="Gene3D" id="2.60.40.3430">
    <property type="match status" value="1"/>
</dbReference>
<dbReference type="EMBL" id="GG666512">
    <property type="protein sequence ID" value="EEN60486.1"/>
    <property type="molecule type" value="Genomic_DNA"/>
</dbReference>
<evidence type="ECO:0000259" key="11">
    <source>
        <dbReference type="PROSITE" id="PS50268"/>
    </source>
</evidence>
<proteinExistence type="predicted"/>
<dbReference type="FunFam" id="2.60.40.60:FF:000048">
    <property type="entry name" value="protocadherin-15 isoform X1"/>
    <property type="match status" value="1"/>
</dbReference>
<feature type="region of interest" description="Disordered" evidence="9">
    <location>
        <begin position="575"/>
        <end position="596"/>
    </location>
</feature>
<feature type="domain" description="Cadherin" evidence="11">
    <location>
        <begin position="465"/>
        <end position="580"/>
    </location>
</feature>
<dbReference type="GO" id="GO:0005509">
    <property type="term" value="F:calcium ion binding"/>
    <property type="evidence" value="ECO:0007669"/>
    <property type="project" value="UniProtKB-UniRule"/>
</dbReference>
<evidence type="ECO:0000256" key="3">
    <source>
        <dbReference type="ARBA" id="ARBA00022729"/>
    </source>
</evidence>
<dbReference type="Gene3D" id="2.60.40.60">
    <property type="entry name" value="Cadherins"/>
    <property type="match status" value="4"/>
</dbReference>
<dbReference type="SMART" id="SM00112">
    <property type="entry name" value="CA"/>
    <property type="match status" value="3"/>
</dbReference>
<dbReference type="CDD" id="cd11304">
    <property type="entry name" value="Cadherin_repeat"/>
    <property type="match status" value="4"/>
</dbReference>
<dbReference type="InterPro" id="IPR030718">
    <property type="entry name" value="EC_dom_sf"/>
</dbReference>